<dbReference type="PANTHER" id="PTHR30231:SF4">
    <property type="entry name" value="PROTEIN NEN2"/>
    <property type="match status" value="1"/>
</dbReference>
<gene>
    <name evidence="5" type="ORF">L2749_10850</name>
</gene>
<evidence type="ECO:0000259" key="4">
    <source>
        <dbReference type="SMART" id="SM00479"/>
    </source>
</evidence>
<organism evidence="5 6">
    <name type="scientific">Shewanella algicola</name>
    <dbReference type="NCBI Taxonomy" id="640633"/>
    <lineage>
        <taxon>Bacteria</taxon>
        <taxon>Pseudomonadati</taxon>
        <taxon>Pseudomonadota</taxon>
        <taxon>Gammaproteobacteria</taxon>
        <taxon>Alteromonadales</taxon>
        <taxon>Shewanellaceae</taxon>
        <taxon>Shewanella</taxon>
    </lineage>
</organism>
<dbReference type="Proteomes" id="UP001139408">
    <property type="component" value="Unassembled WGS sequence"/>
</dbReference>
<dbReference type="GO" id="GO:0006259">
    <property type="term" value="P:DNA metabolic process"/>
    <property type="evidence" value="ECO:0007669"/>
    <property type="project" value="UniProtKB-ARBA"/>
</dbReference>
<evidence type="ECO:0000256" key="1">
    <source>
        <dbReference type="ARBA" id="ARBA00022722"/>
    </source>
</evidence>
<dbReference type="CDD" id="cd06127">
    <property type="entry name" value="DEDDh"/>
    <property type="match status" value="1"/>
</dbReference>
<dbReference type="RefSeq" id="WP_188925339.1">
    <property type="nucleotide sequence ID" value="NZ_BMQI01000023.1"/>
</dbReference>
<keyword evidence="3 5" id="KW-0269">Exonuclease</keyword>
<accession>A0A9X1Z4E3</accession>
<dbReference type="GO" id="GO:0008408">
    <property type="term" value="F:3'-5' exonuclease activity"/>
    <property type="evidence" value="ECO:0007669"/>
    <property type="project" value="TreeGrafter"/>
</dbReference>
<evidence type="ECO:0000313" key="6">
    <source>
        <dbReference type="Proteomes" id="UP001139408"/>
    </source>
</evidence>
<sequence>MKSIIHYFHPLMRIMRERQQFLLKQNIPDFINDNLQETLPTLNDTAESFDYLVLDFETTGLDVNNDLILSIGWVEIINSHIDLASCKHHYINSKSQIKPVTAVINHITPQMLDEGESIHEAIKALFTASKGKILVAHGCLVEAHFLQKYLERNFNLLALPLLWVDTLSIEKHMAVAVNNPDLDLTLASTRERYNLPEYNSHNALADAVSTAELLLAQQKKLQPHHKIRFAQLYKMSQ</sequence>
<name>A0A9X1Z4E3_9GAMM</name>
<keyword evidence="1" id="KW-0540">Nuclease</keyword>
<dbReference type="InterPro" id="IPR012337">
    <property type="entry name" value="RNaseH-like_sf"/>
</dbReference>
<keyword evidence="2" id="KW-0378">Hydrolase</keyword>
<evidence type="ECO:0000313" key="5">
    <source>
        <dbReference type="EMBL" id="MCL1105756.1"/>
    </source>
</evidence>
<evidence type="ECO:0000256" key="2">
    <source>
        <dbReference type="ARBA" id="ARBA00022801"/>
    </source>
</evidence>
<dbReference type="Pfam" id="PF00929">
    <property type="entry name" value="RNase_T"/>
    <property type="match status" value="1"/>
</dbReference>
<reference evidence="5" key="1">
    <citation type="submission" date="2022-01" db="EMBL/GenBank/DDBJ databases">
        <title>Whole genome-based taxonomy of the Shewanellaceae.</title>
        <authorList>
            <person name="Martin-Rodriguez A.J."/>
        </authorList>
    </citation>
    <scope>NUCLEOTIDE SEQUENCE</scope>
    <source>
        <strain evidence="5">DSM 23803</strain>
    </source>
</reference>
<evidence type="ECO:0000256" key="3">
    <source>
        <dbReference type="ARBA" id="ARBA00022839"/>
    </source>
</evidence>
<dbReference type="PANTHER" id="PTHR30231">
    <property type="entry name" value="DNA POLYMERASE III SUBUNIT EPSILON"/>
    <property type="match status" value="1"/>
</dbReference>
<dbReference type="SUPFAM" id="SSF53098">
    <property type="entry name" value="Ribonuclease H-like"/>
    <property type="match status" value="1"/>
</dbReference>
<dbReference type="AlphaFoldDB" id="A0A9X1Z4E3"/>
<protein>
    <submittedName>
        <fullName evidence="5">3'-5' exonuclease</fullName>
    </submittedName>
</protein>
<dbReference type="GO" id="GO:0003676">
    <property type="term" value="F:nucleic acid binding"/>
    <property type="evidence" value="ECO:0007669"/>
    <property type="project" value="InterPro"/>
</dbReference>
<feature type="domain" description="Exonuclease" evidence="4">
    <location>
        <begin position="50"/>
        <end position="223"/>
    </location>
</feature>
<dbReference type="InterPro" id="IPR013520">
    <property type="entry name" value="Ribonucl_H"/>
</dbReference>
<dbReference type="GO" id="GO:0005829">
    <property type="term" value="C:cytosol"/>
    <property type="evidence" value="ECO:0007669"/>
    <property type="project" value="TreeGrafter"/>
</dbReference>
<dbReference type="Gene3D" id="3.30.420.10">
    <property type="entry name" value="Ribonuclease H-like superfamily/Ribonuclease H"/>
    <property type="match status" value="1"/>
</dbReference>
<dbReference type="EMBL" id="JAKILJ010000022">
    <property type="protein sequence ID" value="MCL1105756.1"/>
    <property type="molecule type" value="Genomic_DNA"/>
</dbReference>
<proteinExistence type="predicted"/>
<comment type="caution">
    <text evidence="5">The sequence shown here is derived from an EMBL/GenBank/DDBJ whole genome shotgun (WGS) entry which is preliminary data.</text>
</comment>
<dbReference type="InterPro" id="IPR036397">
    <property type="entry name" value="RNaseH_sf"/>
</dbReference>
<keyword evidence="6" id="KW-1185">Reference proteome</keyword>
<dbReference type="SMART" id="SM00479">
    <property type="entry name" value="EXOIII"/>
    <property type="match status" value="1"/>
</dbReference>